<name>M0DLE8_9EURY</name>
<reference evidence="1 2" key="1">
    <citation type="journal article" date="2014" name="PLoS Genet.">
        <title>Phylogenetically driven sequencing of extremely halophilic archaea reveals strategies for static and dynamic osmo-response.</title>
        <authorList>
            <person name="Becker E.A."/>
            <person name="Seitzer P.M."/>
            <person name="Tritt A."/>
            <person name="Larsen D."/>
            <person name="Krusor M."/>
            <person name="Yao A.I."/>
            <person name="Wu D."/>
            <person name="Madern D."/>
            <person name="Eisen J.A."/>
            <person name="Darling A.E."/>
            <person name="Facciotti M.T."/>
        </authorList>
    </citation>
    <scope>NUCLEOTIDE SEQUENCE [LARGE SCALE GENOMIC DNA]</scope>
    <source>
        <strain evidence="1 2">DSM 14210</strain>
    </source>
</reference>
<dbReference type="OrthoDB" id="328061at2157"/>
<organism evidence="1 2">
    <name type="scientific">Halorubrum tebenquichense DSM 14210</name>
    <dbReference type="NCBI Taxonomy" id="1227485"/>
    <lineage>
        <taxon>Archaea</taxon>
        <taxon>Methanobacteriati</taxon>
        <taxon>Methanobacteriota</taxon>
        <taxon>Stenosarchaea group</taxon>
        <taxon>Halobacteria</taxon>
        <taxon>Halobacteriales</taxon>
        <taxon>Haloferacaceae</taxon>
        <taxon>Halorubrum</taxon>
    </lineage>
</organism>
<evidence type="ECO:0000313" key="2">
    <source>
        <dbReference type="Proteomes" id="UP000011523"/>
    </source>
</evidence>
<dbReference type="AlphaFoldDB" id="M0DLE8"/>
<dbReference type="Pfam" id="PF24019">
    <property type="entry name" value="DUF7332"/>
    <property type="match status" value="1"/>
</dbReference>
<dbReference type="Proteomes" id="UP000011523">
    <property type="component" value="Unassembled WGS sequence"/>
</dbReference>
<proteinExistence type="predicted"/>
<gene>
    <name evidence="1" type="ORF">C472_11419</name>
</gene>
<sequence>MTRSHRARVGVLALALLLVAAGVGGGAVAGSASASATHASTVSEGPATVGPGLDGNGSEVGPITRCFTGEGYPISIGGQGGATMEAVLHLSVLTDSGAGNEFGLETAGSLDGEPIVTLAAGVRLTAREAIANGVDPFAAFDVLYTYDLRLPMFEGAVGDAGYEDDGSPIDSTAGAAAC</sequence>
<keyword evidence="2" id="KW-1185">Reference proteome</keyword>
<dbReference type="PATRIC" id="fig|1227485.3.peg.2232"/>
<evidence type="ECO:0000313" key="1">
    <source>
        <dbReference type="EMBL" id="ELZ35633.1"/>
    </source>
</evidence>
<dbReference type="EMBL" id="AOJD01000060">
    <property type="protein sequence ID" value="ELZ35633.1"/>
    <property type="molecule type" value="Genomic_DNA"/>
</dbReference>
<dbReference type="RefSeq" id="WP_006629938.1">
    <property type="nucleotide sequence ID" value="NZ_AOJD01000060.1"/>
</dbReference>
<accession>M0DLE8</accession>
<comment type="caution">
    <text evidence="1">The sequence shown here is derived from an EMBL/GenBank/DDBJ whole genome shotgun (WGS) entry which is preliminary data.</text>
</comment>
<dbReference type="InterPro" id="IPR055756">
    <property type="entry name" value="DUF7332"/>
</dbReference>
<protein>
    <submittedName>
        <fullName evidence="1">Uncharacterized protein</fullName>
    </submittedName>
</protein>